<dbReference type="SUPFAM" id="SSF103515">
    <property type="entry name" value="Autotransporter"/>
    <property type="match status" value="1"/>
</dbReference>
<feature type="chain" id="PRO_5002827637" evidence="2">
    <location>
        <begin position="33"/>
        <end position="653"/>
    </location>
</feature>
<dbReference type="InterPro" id="IPR038673">
    <property type="entry name" value="OprB_sf"/>
</dbReference>
<feature type="domain" description="SLH" evidence="4">
    <location>
        <begin position="156"/>
        <end position="220"/>
    </location>
</feature>
<dbReference type="Proteomes" id="UP000003835">
    <property type="component" value="Unassembled WGS sequence"/>
</dbReference>
<evidence type="ECO:0000313" key="5">
    <source>
        <dbReference type="EMBL" id="EDX73985.1"/>
    </source>
</evidence>
<proteinExistence type="inferred from homology"/>
<evidence type="ECO:0000313" key="6">
    <source>
        <dbReference type="Proteomes" id="UP000003835"/>
    </source>
</evidence>
<dbReference type="eggNOG" id="COG5602">
    <property type="taxonomic scope" value="Bacteria"/>
</dbReference>
<dbReference type="PROSITE" id="PS51257">
    <property type="entry name" value="PROKAR_LIPOPROTEIN"/>
    <property type="match status" value="1"/>
</dbReference>
<dbReference type="InterPro" id="IPR051465">
    <property type="entry name" value="Cell_Envelope_Struct_Comp"/>
</dbReference>
<dbReference type="EMBL" id="DS989855">
    <property type="protein sequence ID" value="EDX73985.1"/>
    <property type="molecule type" value="Genomic_DNA"/>
</dbReference>
<keyword evidence="6" id="KW-1185">Reference proteome</keyword>
<feature type="signal peptide" evidence="2">
    <location>
        <begin position="1"/>
        <end position="32"/>
    </location>
</feature>
<dbReference type="PROSITE" id="PS51272">
    <property type="entry name" value="SLH"/>
    <property type="match status" value="1"/>
</dbReference>
<dbReference type="HOGENOM" id="CLU_018575_1_0_3"/>
<evidence type="ECO:0000259" key="4">
    <source>
        <dbReference type="PROSITE" id="PS51272"/>
    </source>
</evidence>
<dbReference type="STRING" id="118168.MC7420_5865"/>
<dbReference type="Pfam" id="PF04966">
    <property type="entry name" value="OprB"/>
    <property type="match status" value="1"/>
</dbReference>
<dbReference type="PANTHER" id="PTHR43308">
    <property type="entry name" value="OUTER MEMBRANE PROTEIN ALPHA-RELATED"/>
    <property type="match status" value="1"/>
</dbReference>
<dbReference type="Pfam" id="PF00395">
    <property type="entry name" value="SLH"/>
    <property type="match status" value="1"/>
</dbReference>
<protein>
    <submittedName>
        <fullName evidence="5">Carbohydrate-selective porin, OprB family</fullName>
    </submittedName>
</protein>
<dbReference type="NCBIfam" id="NF033921">
    <property type="entry name" value="por_somb"/>
    <property type="match status" value="1"/>
</dbReference>
<keyword evidence="3" id="KW-0175">Coiled coil</keyword>
<evidence type="ECO:0000256" key="2">
    <source>
        <dbReference type="RuleBase" id="RU363072"/>
    </source>
</evidence>
<evidence type="ECO:0000256" key="1">
    <source>
        <dbReference type="ARBA" id="ARBA00008769"/>
    </source>
</evidence>
<gene>
    <name evidence="5" type="ORF">MC7420_5865</name>
</gene>
<keyword evidence="2" id="KW-0732">Signal</keyword>
<sequence length="653" mass="70094">MTTYGRLGKTASSALMFATLGCWVTSFSAAQATPVESSEQQPTDLARLTETSGVDPGLFLSTETGLVNSPVEIATPVTEAEIITELEVSTTSEVGMITSTDSLIESEDTFVETQVQDLAQALPEMEDSSDPTVSEPLFVDPLEAVEESDPMDQVTNVSQLRDVSPGDWAYEALRSLVERYGCIAGYPDGTFRGNRAMTRYEFAAGVNACMQQIERLIAGRTEFPTGDLESLRRLVLEFEAELATLGARVDNLEGRTALLEDNQFSTTTKIFGQAILGVQGRTENDFEFGTGTFEDEDTNVNVINNVQLSLFTQLSPRSLLLTSFQAGDGSGTGNSLRNYISLGYEGDTNNDLRLTDLNYRQLFGSNFAVIVGPEGVNPVNVFRGVNRIESAGSGSLSRFAQRNPIINIGNGSGGIGFDWQIATRLSLQGVYSASDSDDPDDGLFGGDNGNTVAGVQLVASPTDTLDLSLQYINAYTPSGLLGTGVGDDQVIRGRFVLDGSDVLLRGPMNTNAFGSGLEWRVTPKFTLGGWLGYTDSNYKAGSGDVQTFNWMAFLNLPDLFGEGNLAGLYVGQPPKITDSDLPITLNVPDFVSNGGVGDEGDQPGTTTHVELFYRWQVADNISITPGVIVIFDPGHNPDNDTIGIGAIRTTFTF</sequence>
<dbReference type="Gene3D" id="2.40.160.180">
    <property type="entry name" value="Carbohydrate-selective porin OprB"/>
    <property type="match status" value="1"/>
</dbReference>
<dbReference type="GO" id="GO:0015288">
    <property type="term" value="F:porin activity"/>
    <property type="evidence" value="ECO:0007669"/>
    <property type="project" value="InterPro"/>
</dbReference>
<dbReference type="GO" id="GO:0008643">
    <property type="term" value="P:carbohydrate transport"/>
    <property type="evidence" value="ECO:0007669"/>
    <property type="project" value="InterPro"/>
</dbReference>
<organism evidence="5 6">
    <name type="scientific">Coleofasciculus chthonoplastes PCC 7420</name>
    <dbReference type="NCBI Taxonomy" id="118168"/>
    <lineage>
        <taxon>Bacteria</taxon>
        <taxon>Bacillati</taxon>
        <taxon>Cyanobacteriota</taxon>
        <taxon>Cyanophyceae</taxon>
        <taxon>Coleofasciculales</taxon>
        <taxon>Coleofasciculaceae</taxon>
        <taxon>Coleofasciculus</taxon>
    </lineage>
</organism>
<dbReference type="InterPro" id="IPR047684">
    <property type="entry name" value="Por_som-like"/>
</dbReference>
<dbReference type="AlphaFoldDB" id="B4VVY7"/>
<feature type="coiled-coil region" evidence="3">
    <location>
        <begin position="228"/>
        <end position="255"/>
    </location>
</feature>
<comment type="similarity">
    <text evidence="1 2">Belongs to the OprB family.</text>
</comment>
<accession>B4VVY7</accession>
<dbReference type="InterPro" id="IPR007049">
    <property type="entry name" value="Carb-sel_porin_OprB"/>
</dbReference>
<evidence type="ECO:0000256" key="3">
    <source>
        <dbReference type="SAM" id="Coils"/>
    </source>
</evidence>
<name>B4VVY7_9CYAN</name>
<dbReference type="RefSeq" id="WP_006102747.1">
    <property type="nucleotide sequence ID" value="NZ_DS989855.1"/>
</dbReference>
<dbReference type="InterPro" id="IPR001119">
    <property type="entry name" value="SLH_dom"/>
</dbReference>
<reference evidence="5 6" key="1">
    <citation type="submission" date="2008-07" db="EMBL/GenBank/DDBJ databases">
        <authorList>
            <person name="Tandeau de Marsac N."/>
            <person name="Ferriera S."/>
            <person name="Johnson J."/>
            <person name="Kravitz S."/>
            <person name="Beeson K."/>
            <person name="Sutton G."/>
            <person name="Rogers Y.-H."/>
            <person name="Friedman R."/>
            <person name="Frazier M."/>
            <person name="Venter J.C."/>
        </authorList>
    </citation>
    <scope>NUCLEOTIDE SEQUENCE [LARGE SCALE GENOMIC DNA]</scope>
    <source>
        <strain evidence="5 6">PCC 7420</strain>
    </source>
</reference>
<dbReference type="GO" id="GO:0016020">
    <property type="term" value="C:membrane"/>
    <property type="evidence" value="ECO:0007669"/>
    <property type="project" value="InterPro"/>
</dbReference>
<dbReference type="InterPro" id="IPR036709">
    <property type="entry name" value="Autotransporte_beta_dom_sf"/>
</dbReference>
<dbReference type="PANTHER" id="PTHR43308:SF1">
    <property type="entry name" value="OUTER MEMBRANE PROTEIN ALPHA"/>
    <property type="match status" value="1"/>
</dbReference>